<feature type="region of interest" description="Disordered" evidence="1">
    <location>
        <begin position="85"/>
        <end position="112"/>
    </location>
</feature>
<evidence type="ECO:0000313" key="2">
    <source>
        <dbReference type="EMBL" id="RPB18345.1"/>
    </source>
</evidence>
<dbReference type="InParanoid" id="A0A3N4LK83"/>
<evidence type="ECO:0000256" key="1">
    <source>
        <dbReference type="SAM" id="MobiDB-lite"/>
    </source>
</evidence>
<organism evidence="2 3">
    <name type="scientific">Terfezia boudieri ATCC MYA-4762</name>
    <dbReference type="NCBI Taxonomy" id="1051890"/>
    <lineage>
        <taxon>Eukaryota</taxon>
        <taxon>Fungi</taxon>
        <taxon>Dikarya</taxon>
        <taxon>Ascomycota</taxon>
        <taxon>Pezizomycotina</taxon>
        <taxon>Pezizomycetes</taxon>
        <taxon>Pezizales</taxon>
        <taxon>Pezizaceae</taxon>
        <taxon>Terfezia</taxon>
    </lineage>
</organism>
<sequence>MLLSPVPGLGFLSEWVLDPSTFCRALKDLRAVFLEYYEDDDEARALEFDIMFEDDEFVRAPPPPPSSIALHTRTPLPQVQAPLHIVEDNNSEDNNDNNNINNEASPAMPTKL</sequence>
<proteinExistence type="predicted"/>
<name>A0A3N4LK83_9PEZI</name>
<dbReference type="EMBL" id="ML121640">
    <property type="protein sequence ID" value="RPB18345.1"/>
    <property type="molecule type" value="Genomic_DNA"/>
</dbReference>
<reference evidence="2 3" key="1">
    <citation type="journal article" date="2018" name="Nat. Ecol. Evol.">
        <title>Pezizomycetes genomes reveal the molecular basis of ectomycorrhizal truffle lifestyle.</title>
        <authorList>
            <person name="Murat C."/>
            <person name="Payen T."/>
            <person name="Noel B."/>
            <person name="Kuo A."/>
            <person name="Morin E."/>
            <person name="Chen J."/>
            <person name="Kohler A."/>
            <person name="Krizsan K."/>
            <person name="Balestrini R."/>
            <person name="Da Silva C."/>
            <person name="Montanini B."/>
            <person name="Hainaut M."/>
            <person name="Levati E."/>
            <person name="Barry K.W."/>
            <person name="Belfiori B."/>
            <person name="Cichocki N."/>
            <person name="Clum A."/>
            <person name="Dockter R.B."/>
            <person name="Fauchery L."/>
            <person name="Guy J."/>
            <person name="Iotti M."/>
            <person name="Le Tacon F."/>
            <person name="Lindquist E.A."/>
            <person name="Lipzen A."/>
            <person name="Malagnac F."/>
            <person name="Mello A."/>
            <person name="Molinier V."/>
            <person name="Miyauchi S."/>
            <person name="Poulain J."/>
            <person name="Riccioni C."/>
            <person name="Rubini A."/>
            <person name="Sitrit Y."/>
            <person name="Splivallo R."/>
            <person name="Traeger S."/>
            <person name="Wang M."/>
            <person name="Zifcakova L."/>
            <person name="Wipf D."/>
            <person name="Zambonelli A."/>
            <person name="Paolocci F."/>
            <person name="Nowrousian M."/>
            <person name="Ottonello S."/>
            <person name="Baldrian P."/>
            <person name="Spatafora J.W."/>
            <person name="Henrissat B."/>
            <person name="Nagy L.G."/>
            <person name="Aury J.M."/>
            <person name="Wincker P."/>
            <person name="Grigoriev I.V."/>
            <person name="Bonfante P."/>
            <person name="Martin F.M."/>
        </authorList>
    </citation>
    <scope>NUCLEOTIDE SEQUENCE [LARGE SCALE GENOMIC DNA]</scope>
    <source>
        <strain evidence="2 3">ATCC MYA-4762</strain>
    </source>
</reference>
<accession>A0A3N4LK83</accession>
<keyword evidence="3" id="KW-1185">Reference proteome</keyword>
<evidence type="ECO:0000313" key="3">
    <source>
        <dbReference type="Proteomes" id="UP000267821"/>
    </source>
</evidence>
<protein>
    <submittedName>
        <fullName evidence="2">Uncharacterized protein</fullName>
    </submittedName>
</protein>
<gene>
    <name evidence="2" type="ORF">L211DRAFT_854204</name>
</gene>
<dbReference type="Proteomes" id="UP000267821">
    <property type="component" value="Unassembled WGS sequence"/>
</dbReference>
<dbReference type="AlphaFoldDB" id="A0A3N4LK83"/>